<feature type="binding site" evidence="2">
    <location>
        <begin position="73"/>
        <end position="75"/>
    </location>
    <ligand>
        <name>substrate</name>
    </ligand>
</feature>
<comment type="similarity">
    <text evidence="2">Belongs to the UPP synthase family.</text>
</comment>
<feature type="active site" description="Proton acceptor" evidence="2">
    <location>
        <position position="76"/>
    </location>
</feature>
<dbReference type="PANTHER" id="PTHR10291">
    <property type="entry name" value="DEHYDRODOLICHYL DIPHOSPHATE SYNTHASE FAMILY MEMBER"/>
    <property type="match status" value="1"/>
</dbReference>
<protein>
    <recommendedName>
        <fullName evidence="2">Isoprenyl transferase</fullName>
        <ecNumber evidence="2">2.5.1.-</ecNumber>
    </recommendedName>
</protein>
<name>A0A7C3Z2Z0_9BACT</name>
<dbReference type="NCBIfam" id="NF011405">
    <property type="entry name" value="PRK14830.1"/>
    <property type="match status" value="1"/>
</dbReference>
<dbReference type="InterPro" id="IPR018520">
    <property type="entry name" value="UPP_synth-like_CS"/>
</dbReference>
<dbReference type="NCBIfam" id="TIGR00055">
    <property type="entry name" value="uppS"/>
    <property type="match status" value="1"/>
</dbReference>
<dbReference type="SUPFAM" id="SSF64005">
    <property type="entry name" value="Undecaprenyl diphosphate synthase"/>
    <property type="match status" value="1"/>
</dbReference>
<dbReference type="GO" id="GO:0045547">
    <property type="term" value="F:ditrans,polycis-polyprenyl diphosphate synthase [(2E,6E)-farnesyl diphosphate specific] activity"/>
    <property type="evidence" value="ECO:0007669"/>
    <property type="project" value="TreeGrafter"/>
</dbReference>
<feature type="binding site" evidence="2">
    <location>
        <position position="45"/>
    </location>
    <ligand>
        <name>substrate</name>
    </ligand>
</feature>
<dbReference type="AlphaFoldDB" id="A0A7C3Z2Z0"/>
<feature type="binding site" evidence="2">
    <location>
        <position position="79"/>
    </location>
    <ligand>
        <name>substrate</name>
    </ligand>
</feature>
<feature type="binding site" evidence="2">
    <location>
        <position position="77"/>
    </location>
    <ligand>
        <name>substrate</name>
    </ligand>
</feature>
<sequence length="264" mass="30521">MRLTDDLPQAAANLDYHRLPRHVAIIMDGNGRWAKRRGLRRVRGHAEGAESVRVIVRLARRLGLEYLTLYAFSEENWQRPTLEIRALMNLLLRYLRQELPELQENHINLKAIGDLKRLPENIQRELARTEAATREGAQMTLLLALSYGGRSEIVHAAQSLAQDLLTGRLQLENIDPETFSSRLYTAGLPDPDLLIRTSGEYRLSNFLLWQTAYTELYCTDTLWPDFREEDFIKALLEYQQRDRRFGLTQEQVAARVSNSNPTPH</sequence>
<dbReference type="InterPro" id="IPR001441">
    <property type="entry name" value="UPP_synth-like"/>
</dbReference>
<evidence type="ECO:0000256" key="2">
    <source>
        <dbReference type="HAMAP-Rule" id="MF_01139"/>
    </source>
</evidence>
<feature type="binding site" evidence="2">
    <location>
        <position position="28"/>
    </location>
    <ligand>
        <name>Mg(2+)</name>
        <dbReference type="ChEBI" id="CHEBI:18420"/>
    </ligand>
</feature>
<accession>A0A7C3Z2Z0</accession>
<organism evidence="3">
    <name type="scientific">Desulfobacca acetoxidans</name>
    <dbReference type="NCBI Taxonomy" id="60893"/>
    <lineage>
        <taxon>Bacteria</taxon>
        <taxon>Pseudomonadati</taxon>
        <taxon>Thermodesulfobacteriota</taxon>
        <taxon>Desulfobaccia</taxon>
        <taxon>Desulfobaccales</taxon>
        <taxon>Desulfobaccaceae</taxon>
        <taxon>Desulfobacca</taxon>
    </lineage>
</organism>
<feature type="binding site" evidence="2">
    <location>
        <position position="196"/>
    </location>
    <ligand>
        <name>substrate</name>
    </ligand>
</feature>
<dbReference type="EMBL" id="DTMF01000333">
    <property type="protein sequence ID" value="HGF35446.1"/>
    <property type="molecule type" value="Genomic_DNA"/>
</dbReference>
<dbReference type="CDD" id="cd00475">
    <property type="entry name" value="Cis_IPPS"/>
    <property type="match status" value="1"/>
</dbReference>
<keyword evidence="2" id="KW-0479">Metal-binding</keyword>
<comment type="subunit">
    <text evidence="2">Homodimer.</text>
</comment>
<dbReference type="Gene3D" id="3.40.1180.10">
    <property type="entry name" value="Decaprenyl diphosphate synthase-like"/>
    <property type="match status" value="1"/>
</dbReference>
<proteinExistence type="inferred from homology"/>
<keyword evidence="2" id="KW-0460">Magnesium</keyword>
<dbReference type="GO" id="GO:0016094">
    <property type="term" value="P:polyprenol biosynthetic process"/>
    <property type="evidence" value="ECO:0007669"/>
    <property type="project" value="TreeGrafter"/>
</dbReference>
<dbReference type="Pfam" id="PF01255">
    <property type="entry name" value="Prenyltransf"/>
    <property type="match status" value="1"/>
</dbReference>
<feature type="active site" evidence="2">
    <location>
        <position position="28"/>
    </location>
</feature>
<gene>
    <name evidence="3" type="ORF">ENW96_13885</name>
</gene>
<comment type="cofactor">
    <cofactor evidence="2">
        <name>Mg(2+)</name>
        <dbReference type="ChEBI" id="CHEBI:18420"/>
    </cofactor>
    <text evidence="2">Binds 2 magnesium ions per subunit.</text>
</comment>
<evidence type="ECO:0000313" key="3">
    <source>
        <dbReference type="EMBL" id="HGF35446.1"/>
    </source>
</evidence>
<dbReference type="GO" id="GO:0000287">
    <property type="term" value="F:magnesium ion binding"/>
    <property type="evidence" value="ECO:0007669"/>
    <property type="project" value="UniProtKB-UniRule"/>
</dbReference>
<dbReference type="EC" id="2.5.1.-" evidence="2"/>
<keyword evidence="1 2" id="KW-0808">Transferase</keyword>
<evidence type="ECO:0000256" key="1">
    <source>
        <dbReference type="ARBA" id="ARBA00022679"/>
    </source>
</evidence>
<dbReference type="InterPro" id="IPR036424">
    <property type="entry name" value="UPP_synth-like_sf"/>
</dbReference>
<comment type="function">
    <text evidence="2">Catalyzes the condensation of isopentenyl diphosphate (IPP) with allylic pyrophosphates generating different type of terpenoids.</text>
</comment>
<dbReference type="PANTHER" id="PTHR10291:SF0">
    <property type="entry name" value="DEHYDRODOLICHYL DIPHOSPHATE SYNTHASE 2"/>
    <property type="match status" value="1"/>
</dbReference>
<feature type="binding site" evidence="2">
    <location>
        <begin position="29"/>
        <end position="32"/>
    </location>
    <ligand>
        <name>substrate</name>
    </ligand>
</feature>
<reference evidence="3" key="1">
    <citation type="journal article" date="2020" name="mSystems">
        <title>Genome- and Community-Level Interaction Insights into Carbon Utilization and Element Cycling Functions of Hydrothermarchaeota in Hydrothermal Sediment.</title>
        <authorList>
            <person name="Zhou Z."/>
            <person name="Liu Y."/>
            <person name="Xu W."/>
            <person name="Pan J."/>
            <person name="Luo Z.H."/>
            <person name="Li M."/>
        </authorList>
    </citation>
    <scope>NUCLEOTIDE SEQUENCE [LARGE SCALE GENOMIC DNA]</scope>
    <source>
        <strain evidence="3">SpSt-897</strain>
    </source>
</reference>
<feature type="binding site" evidence="2">
    <location>
        <begin position="202"/>
        <end position="204"/>
    </location>
    <ligand>
        <name>substrate</name>
    </ligand>
</feature>
<dbReference type="HAMAP" id="MF_01139">
    <property type="entry name" value="ISPT"/>
    <property type="match status" value="1"/>
</dbReference>
<dbReference type="FunFam" id="3.40.1180.10:FF:000001">
    <property type="entry name" value="(2E,6E)-farnesyl-diphosphate-specific ditrans,polycis-undecaprenyl-diphosphate synthase"/>
    <property type="match status" value="1"/>
</dbReference>
<feature type="binding site" evidence="2">
    <location>
        <position position="41"/>
    </location>
    <ligand>
        <name>substrate</name>
    </ligand>
</feature>
<feature type="binding site" evidence="2">
    <location>
        <position position="215"/>
    </location>
    <ligand>
        <name>Mg(2+)</name>
        <dbReference type="ChEBI" id="CHEBI:18420"/>
    </ligand>
</feature>
<dbReference type="PROSITE" id="PS01066">
    <property type="entry name" value="UPP_SYNTHASE"/>
    <property type="match status" value="1"/>
</dbReference>
<comment type="caution">
    <text evidence="3">The sequence shown here is derived from an EMBL/GenBank/DDBJ whole genome shotgun (WGS) entry which is preliminary data.</text>
</comment>
<feature type="binding site" evidence="2">
    <location>
        <position position="33"/>
    </location>
    <ligand>
        <name>substrate</name>
    </ligand>
</feature>